<accession>A0A5B7JZF7</accession>
<reference evidence="2 3" key="1">
    <citation type="submission" date="2019-05" db="EMBL/GenBank/DDBJ databases">
        <title>Another draft genome of Portunus trituberculatus and its Hox gene families provides insights of decapod evolution.</title>
        <authorList>
            <person name="Jeong J.-H."/>
            <person name="Song I."/>
            <person name="Kim S."/>
            <person name="Choi T."/>
            <person name="Kim D."/>
            <person name="Ryu S."/>
            <person name="Kim W."/>
        </authorList>
    </citation>
    <scope>NUCLEOTIDE SEQUENCE [LARGE SCALE GENOMIC DNA]</scope>
    <source>
        <tissue evidence="2">Muscle</tissue>
    </source>
</reference>
<protein>
    <submittedName>
        <fullName evidence="2">Uncharacterized protein</fullName>
    </submittedName>
</protein>
<proteinExistence type="predicted"/>
<dbReference type="EMBL" id="VSRR010111012">
    <property type="protein sequence ID" value="MPC97684.1"/>
    <property type="molecule type" value="Genomic_DNA"/>
</dbReference>
<dbReference type="AlphaFoldDB" id="A0A5B7JZF7"/>
<sequence length="99" mass="10828">MGGSESLFRSTKKHNLNGSNTEEVDTVVRYAAELISVSFDPSPRKTSTRPTLTSGLPRLTFARFPRVPIYRAIEGAEPGGPCAIYPHHTPAKPSHGDMY</sequence>
<evidence type="ECO:0000313" key="3">
    <source>
        <dbReference type="Proteomes" id="UP000324222"/>
    </source>
</evidence>
<dbReference type="Proteomes" id="UP000324222">
    <property type="component" value="Unassembled WGS sequence"/>
</dbReference>
<comment type="caution">
    <text evidence="2">The sequence shown here is derived from an EMBL/GenBank/DDBJ whole genome shotgun (WGS) entry which is preliminary data.</text>
</comment>
<name>A0A5B7JZF7_PORTR</name>
<feature type="region of interest" description="Disordered" evidence="1">
    <location>
        <begin position="80"/>
        <end position="99"/>
    </location>
</feature>
<keyword evidence="3" id="KW-1185">Reference proteome</keyword>
<evidence type="ECO:0000256" key="1">
    <source>
        <dbReference type="SAM" id="MobiDB-lite"/>
    </source>
</evidence>
<organism evidence="2 3">
    <name type="scientific">Portunus trituberculatus</name>
    <name type="common">Swimming crab</name>
    <name type="synonym">Neptunus trituberculatus</name>
    <dbReference type="NCBI Taxonomy" id="210409"/>
    <lineage>
        <taxon>Eukaryota</taxon>
        <taxon>Metazoa</taxon>
        <taxon>Ecdysozoa</taxon>
        <taxon>Arthropoda</taxon>
        <taxon>Crustacea</taxon>
        <taxon>Multicrustacea</taxon>
        <taxon>Malacostraca</taxon>
        <taxon>Eumalacostraca</taxon>
        <taxon>Eucarida</taxon>
        <taxon>Decapoda</taxon>
        <taxon>Pleocyemata</taxon>
        <taxon>Brachyura</taxon>
        <taxon>Eubrachyura</taxon>
        <taxon>Portunoidea</taxon>
        <taxon>Portunidae</taxon>
        <taxon>Portuninae</taxon>
        <taxon>Portunus</taxon>
    </lineage>
</organism>
<gene>
    <name evidence="2" type="ORF">E2C01_093009</name>
</gene>
<feature type="region of interest" description="Disordered" evidence="1">
    <location>
        <begin position="1"/>
        <end position="20"/>
    </location>
</feature>
<evidence type="ECO:0000313" key="2">
    <source>
        <dbReference type="EMBL" id="MPC97684.1"/>
    </source>
</evidence>